<feature type="region of interest" description="Disordered" evidence="1">
    <location>
        <begin position="110"/>
        <end position="134"/>
    </location>
</feature>
<dbReference type="EMBL" id="QZFV01000010">
    <property type="protein sequence ID" value="RJQ92327.1"/>
    <property type="molecule type" value="Genomic_DNA"/>
</dbReference>
<comment type="caution">
    <text evidence="3">The sequence shown here is derived from an EMBL/GenBank/DDBJ whole genome shotgun (WGS) entry which is preliminary data.</text>
</comment>
<dbReference type="AlphaFoldDB" id="A0A419IBF4"/>
<dbReference type="Pfam" id="PF19809">
    <property type="entry name" value="DUF6292"/>
    <property type="match status" value="1"/>
</dbReference>
<name>A0A419IBF4_9PSEU</name>
<reference evidence="3 4" key="1">
    <citation type="submission" date="2018-09" db="EMBL/GenBank/DDBJ databases">
        <title>YIM PH 21725 draft genome.</title>
        <authorList>
            <person name="Miao C."/>
        </authorList>
    </citation>
    <scope>NUCLEOTIDE SEQUENCE [LARGE SCALE GENOMIC DNA]</scope>
    <source>
        <strain evidence="4">YIM PH21725</strain>
    </source>
</reference>
<feature type="domain" description="DUF6292" evidence="2">
    <location>
        <begin position="19"/>
        <end position="104"/>
    </location>
</feature>
<proteinExistence type="predicted"/>
<organism evidence="3 4">
    <name type="scientific">Amycolatopsis panacis</name>
    <dbReference type="NCBI Taxonomy" id="2340917"/>
    <lineage>
        <taxon>Bacteria</taxon>
        <taxon>Bacillati</taxon>
        <taxon>Actinomycetota</taxon>
        <taxon>Actinomycetes</taxon>
        <taxon>Pseudonocardiales</taxon>
        <taxon>Pseudonocardiaceae</taxon>
        <taxon>Amycolatopsis</taxon>
    </lineage>
</organism>
<gene>
    <name evidence="3" type="ORF">D5S19_00720</name>
</gene>
<evidence type="ECO:0000256" key="1">
    <source>
        <dbReference type="SAM" id="MobiDB-lite"/>
    </source>
</evidence>
<keyword evidence="4" id="KW-1185">Reference proteome</keyword>
<dbReference type="InterPro" id="IPR046259">
    <property type="entry name" value="DUF6292"/>
</dbReference>
<evidence type="ECO:0000259" key="2">
    <source>
        <dbReference type="Pfam" id="PF19809"/>
    </source>
</evidence>
<evidence type="ECO:0000313" key="3">
    <source>
        <dbReference type="EMBL" id="RJQ92327.1"/>
    </source>
</evidence>
<evidence type="ECO:0000313" key="4">
    <source>
        <dbReference type="Proteomes" id="UP000285112"/>
    </source>
</evidence>
<accession>A0A419IBF4</accession>
<dbReference type="Proteomes" id="UP000285112">
    <property type="component" value="Unassembled WGS sequence"/>
</dbReference>
<protein>
    <recommendedName>
        <fullName evidence="2">DUF6292 domain-containing protein</fullName>
    </recommendedName>
</protein>
<sequence length="134" mass="14449">MSLPAADDPHSLRRELVAYVREVAAAVGVSVECTSCEVSDTVTAYVALNGRAPEFPGQDLMLLWNARQGWAVSVETAPGEPAVLVARLDGDVTPEPDLVRRFVAALLTTPADAGPRIPPQPMRDHGEPRRRRLA</sequence>